<keyword evidence="3" id="KW-0472">Membrane</keyword>
<feature type="region of interest" description="Disordered" evidence="2">
    <location>
        <begin position="846"/>
        <end position="878"/>
    </location>
</feature>
<accession>A0A5K7S9B0</accession>
<keyword evidence="1" id="KW-0175">Coiled coil</keyword>
<dbReference type="Proteomes" id="UP001193389">
    <property type="component" value="Chromosome"/>
</dbReference>
<reference evidence="4" key="1">
    <citation type="journal article" date="2020" name="Int. J. Syst. Evol. Microbiol.">
        <title>Aquipluma nitroreducens gen. nov. sp. nov., a novel facultatively anaerobic bacterium isolated from a freshwater lake.</title>
        <authorList>
            <person name="Watanabe M."/>
            <person name="Kojima H."/>
            <person name="Fukui M."/>
        </authorList>
    </citation>
    <scope>NUCLEOTIDE SEQUENCE</scope>
    <source>
        <strain evidence="4">MeG22</strain>
    </source>
</reference>
<evidence type="ECO:0000256" key="3">
    <source>
        <dbReference type="SAM" id="Phobius"/>
    </source>
</evidence>
<evidence type="ECO:0000313" key="4">
    <source>
        <dbReference type="EMBL" id="BBE18142.1"/>
    </source>
</evidence>
<keyword evidence="3" id="KW-0812">Transmembrane</keyword>
<evidence type="ECO:0000256" key="1">
    <source>
        <dbReference type="SAM" id="Coils"/>
    </source>
</evidence>
<keyword evidence="5" id="KW-1185">Reference proteome</keyword>
<evidence type="ECO:0000256" key="2">
    <source>
        <dbReference type="SAM" id="MobiDB-lite"/>
    </source>
</evidence>
<feature type="transmembrane region" description="Helical" evidence="3">
    <location>
        <begin position="98"/>
        <end position="117"/>
    </location>
</feature>
<proteinExistence type="predicted"/>
<dbReference type="KEGG" id="anf:AQPE_2302"/>
<organism evidence="4 5">
    <name type="scientific">Aquipluma nitroreducens</name>
    <dbReference type="NCBI Taxonomy" id="2010828"/>
    <lineage>
        <taxon>Bacteria</taxon>
        <taxon>Pseudomonadati</taxon>
        <taxon>Bacteroidota</taxon>
        <taxon>Bacteroidia</taxon>
        <taxon>Marinilabiliales</taxon>
        <taxon>Prolixibacteraceae</taxon>
        <taxon>Aquipluma</taxon>
    </lineage>
</organism>
<feature type="coiled-coil region" evidence="1">
    <location>
        <begin position="573"/>
        <end position="634"/>
    </location>
</feature>
<keyword evidence="3" id="KW-1133">Transmembrane helix</keyword>
<gene>
    <name evidence="4" type="ORF">AQPE_2302</name>
</gene>
<dbReference type="AlphaFoldDB" id="A0A5K7S9B0"/>
<feature type="transmembrane region" description="Helical" evidence="3">
    <location>
        <begin position="6"/>
        <end position="26"/>
    </location>
</feature>
<name>A0A5K7S9B0_9BACT</name>
<evidence type="ECO:0000313" key="5">
    <source>
        <dbReference type="Proteomes" id="UP001193389"/>
    </source>
</evidence>
<feature type="coiled-coil region" evidence="1">
    <location>
        <begin position="486"/>
        <end position="537"/>
    </location>
</feature>
<sequence length="1037" mass="119986">MIVVVTFLFTLFILIYFLILPGIKLLGIGRRLTYYDVSNQLSSTYPEIKDKLINIIELENESSSIYSPELKEASIDQKINELKIFSFSDSIKFKDLKIVFTLLVSVFILFLTVFLWTPDFFKESSVRLIHFQQKFEKPAPYSFDLENKDMEIVTGESVELKLRCSGKDLPEMMYINFSGNNYLMTREDGLYKYTVENVNSSISFYFTDKKYVSEIYKIIVLNKPFISSFSVDIQPPSYTNLSSENIKNIGDLKIASGTTVKWNFTTVDTDSLTVLFNDSTRLEGKKTGNIFEISKTFYTDAEYRISIRNSKLKDENNLVYKIQTISDLYPEIKVVQVSDSVDFKVFHFKGNIVDDYGFNKLDFNISAEGRDSSISIPFTPFLLSQDFYYTFDFESVKFFGKSIKYYFSVFDNDFVSHFKKTISETYTFTFPDYKEILAKENSDQNSIDQLFKKSAKLTEEIQQEFKDFKMKQINSELSEWEKFQTVKDIMSKKTDLENVLNQIKQQNKDANNFLNSFSEEKSEILKKQQQIDELLKDVFSDDLKKLFEQFNELAKQFDPKKFDQLSKEMDTSLDDLAKQLDKNVQLLKKMKVEQKVERVIEELKNLVISEKANLEKLEKRSDLIQINQEERENDSLLKNLENDYNGALEINKTLEKPLNLFNFDKEFSTIKDNYSKVLDDSERGNKRKTSTGIEKNSKSIDQLVFALNQMLQNNKSKQNKENIEDIKQVLDNLILVSFDQEKILNKFSSIDFNNPLVNDIKIKQKNLQSQVVFVKDSLYALAKRTPEIGSVINKEIIGLENSVGSAFDNLELGNIGASRMYQQYGITAANNLALYLSEALENIKEQEKNSMPGDGDCDKPGGKGAKPGMKSLKDSQSSIKEQLQQMIDHMKKGDMGKLSKSIGQTLAQQEIMQQLIRDMVNSGSVGSKASDQLKAIDQLLEQSRKDLINKNVTNELINRQNLILSKLLDAEKSEIERDFEDKRESKTAIDVKNGNPEGYFEYNTKFKNENELIKRSNYKLRNFYDQKYSNFLNRIKN</sequence>
<dbReference type="EMBL" id="AP018694">
    <property type="protein sequence ID" value="BBE18142.1"/>
    <property type="molecule type" value="Genomic_DNA"/>
</dbReference>
<protein>
    <submittedName>
        <fullName evidence="4">Liver stage antigen</fullName>
    </submittedName>
</protein>